<proteinExistence type="predicted"/>
<accession>A0A3B0XFQ5</accession>
<evidence type="ECO:0000256" key="1">
    <source>
        <dbReference type="SAM" id="MobiDB-lite"/>
    </source>
</evidence>
<protein>
    <submittedName>
        <fullName evidence="2">Uncharacterized protein</fullName>
    </submittedName>
</protein>
<reference evidence="2" key="1">
    <citation type="submission" date="2018-06" db="EMBL/GenBank/DDBJ databases">
        <authorList>
            <person name="Zhirakovskaya E."/>
        </authorList>
    </citation>
    <scope>NUCLEOTIDE SEQUENCE</scope>
</reference>
<sequence>MITLGQASKEIFDIINKYLKELEEKYIKVDLSHSEQGVFLTCHMKNNEKITLRAIEDNDRKSFTPPKNSKEHQEQGGHRASIEKIKRTNPNAWKIEVKQTIKNKIMEIGFSGSEVNWSPSTFESAFVSTIINKI</sequence>
<name>A0A3B0XFQ5_9ZZZZ</name>
<feature type="region of interest" description="Disordered" evidence="1">
    <location>
        <begin position="55"/>
        <end position="85"/>
    </location>
</feature>
<evidence type="ECO:0000313" key="2">
    <source>
        <dbReference type="EMBL" id="VAW67118.1"/>
    </source>
</evidence>
<organism evidence="2">
    <name type="scientific">hydrothermal vent metagenome</name>
    <dbReference type="NCBI Taxonomy" id="652676"/>
    <lineage>
        <taxon>unclassified sequences</taxon>
        <taxon>metagenomes</taxon>
        <taxon>ecological metagenomes</taxon>
    </lineage>
</organism>
<gene>
    <name evidence="2" type="ORF">MNBD_GAMMA08-2359</name>
</gene>
<dbReference type="AlphaFoldDB" id="A0A3B0XFQ5"/>
<dbReference type="EMBL" id="UOFH01000370">
    <property type="protein sequence ID" value="VAW67118.1"/>
    <property type="molecule type" value="Genomic_DNA"/>
</dbReference>